<evidence type="ECO:0000313" key="3">
    <source>
        <dbReference type="Proteomes" id="UP000250235"/>
    </source>
</evidence>
<dbReference type="Proteomes" id="UP000250235">
    <property type="component" value="Unassembled WGS sequence"/>
</dbReference>
<evidence type="ECO:0000256" key="1">
    <source>
        <dbReference type="SAM" id="MobiDB-lite"/>
    </source>
</evidence>
<proteinExistence type="predicted"/>
<gene>
    <name evidence="2" type="ORF">F511_15165</name>
</gene>
<reference evidence="2 3" key="1">
    <citation type="journal article" date="2015" name="Proc. Natl. Acad. Sci. U.S.A.">
        <title>The resurrection genome of Boea hygrometrica: A blueprint for survival of dehydration.</title>
        <authorList>
            <person name="Xiao L."/>
            <person name="Yang G."/>
            <person name="Zhang L."/>
            <person name="Yang X."/>
            <person name="Zhao S."/>
            <person name="Ji Z."/>
            <person name="Zhou Q."/>
            <person name="Hu M."/>
            <person name="Wang Y."/>
            <person name="Chen M."/>
            <person name="Xu Y."/>
            <person name="Jin H."/>
            <person name="Xiao X."/>
            <person name="Hu G."/>
            <person name="Bao F."/>
            <person name="Hu Y."/>
            <person name="Wan P."/>
            <person name="Li L."/>
            <person name="Deng X."/>
            <person name="Kuang T."/>
            <person name="Xiang C."/>
            <person name="Zhu J.K."/>
            <person name="Oliver M.J."/>
            <person name="He Y."/>
        </authorList>
    </citation>
    <scope>NUCLEOTIDE SEQUENCE [LARGE SCALE GENOMIC DNA]</scope>
    <source>
        <strain evidence="3">cv. XS01</strain>
    </source>
</reference>
<keyword evidence="3" id="KW-1185">Reference proteome</keyword>
<sequence>MSCWSIAELTAGALACSDERSVSVVLNASEGSPGNQAGPSGVPAGRSPFP</sequence>
<dbReference type="EMBL" id="KV007515">
    <property type="protein sequence ID" value="KZV31337.1"/>
    <property type="molecule type" value="Genomic_DNA"/>
</dbReference>
<feature type="compositionally biased region" description="Polar residues" evidence="1">
    <location>
        <begin position="27"/>
        <end position="38"/>
    </location>
</feature>
<feature type="region of interest" description="Disordered" evidence="1">
    <location>
        <begin position="27"/>
        <end position="50"/>
    </location>
</feature>
<protein>
    <submittedName>
        <fullName evidence="2">Uncharacterized protein</fullName>
    </submittedName>
</protein>
<evidence type="ECO:0000313" key="2">
    <source>
        <dbReference type="EMBL" id="KZV31337.1"/>
    </source>
</evidence>
<name>A0A2Z7BBE6_9LAMI</name>
<organism evidence="2 3">
    <name type="scientific">Dorcoceras hygrometricum</name>
    <dbReference type="NCBI Taxonomy" id="472368"/>
    <lineage>
        <taxon>Eukaryota</taxon>
        <taxon>Viridiplantae</taxon>
        <taxon>Streptophyta</taxon>
        <taxon>Embryophyta</taxon>
        <taxon>Tracheophyta</taxon>
        <taxon>Spermatophyta</taxon>
        <taxon>Magnoliopsida</taxon>
        <taxon>eudicotyledons</taxon>
        <taxon>Gunneridae</taxon>
        <taxon>Pentapetalae</taxon>
        <taxon>asterids</taxon>
        <taxon>lamiids</taxon>
        <taxon>Lamiales</taxon>
        <taxon>Gesneriaceae</taxon>
        <taxon>Didymocarpoideae</taxon>
        <taxon>Trichosporeae</taxon>
        <taxon>Loxocarpinae</taxon>
        <taxon>Dorcoceras</taxon>
    </lineage>
</organism>
<accession>A0A2Z7BBE6</accession>
<dbReference type="AlphaFoldDB" id="A0A2Z7BBE6"/>